<dbReference type="GO" id="GO:0003824">
    <property type="term" value="F:catalytic activity"/>
    <property type="evidence" value="ECO:0007669"/>
    <property type="project" value="UniProtKB-ARBA"/>
</dbReference>
<name>A0A366CZN0_9NOCA</name>
<dbReference type="Pfam" id="PF00561">
    <property type="entry name" value="Abhydrolase_1"/>
    <property type="match status" value="1"/>
</dbReference>
<dbReference type="InterPro" id="IPR029058">
    <property type="entry name" value="AB_hydrolase_fold"/>
</dbReference>
<accession>A0A366CZN0</accession>
<dbReference type="OrthoDB" id="4944883at2"/>
<dbReference type="GO" id="GO:0016020">
    <property type="term" value="C:membrane"/>
    <property type="evidence" value="ECO:0007669"/>
    <property type="project" value="TreeGrafter"/>
</dbReference>
<dbReference type="InterPro" id="IPR050266">
    <property type="entry name" value="AB_hydrolase_sf"/>
</dbReference>
<dbReference type="Proteomes" id="UP000252586">
    <property type="component" value="Unassembled WGS sequence"/>
</dbReference>
<dbReference type="RefSeq" id="WP_084537940.1">
    <property type="nucleotide sequence ID" value="NZ_CP107943.1"/>
</dbReference>
<proteinExistence type="predicted"/>
<dbReference type="PANTHER" id="PTHR43798:SF33">
    <property type="entry name" value="HYDROLASE, PUTATIVE (AFU_ORTHOLOGUE AFUA_2G14860)-RELATED"/>
    <property type="match status" value="1"/>
</dbReference>
<dbReference type="AlphaFoldDB" id="A0A366CZN0"/>
<keyword evidence="3" id="KW-1185">Reference proteome</keyword>
<comment type="caution">
    <text evidence="2">The sequence shown here is derived from an EMBL/GenBank/DDBJ whole genome shotgun (WGS) entry which is preliminary data.</text>
</comment>
<dbReference type="EMBL" id="QNRE01000019">
    <property type="protein sequence ID" value="RBO83115.1"/>
    <property type="molecule type" value="Genomic_DNA"/>
</dbReference>
<feature type="domain" description="AB hydrolase-1" evidence="1">
    <location>
        <begin position="15"/>
        <end position="237"/>
    </location>
</feature>
<dbReference type="SUPFAM" id="SSF53474">
    <property type="entry name" value="alpha/beta-Hydrolases"/>
    <property type="match status" value="1"/>
</dbReference>
<organism evidence="2 3">
    <name type="scientific">Nocardia puris</name>
    <dbReference type="NCBI Taxonomy" id="208602"/>
    <lineage>
        <taxon>Bacteria</taxon>
        <taxon>Bacillati</taxon>
        <taxon>Actinomycetota</taxon>
        <taxon>Actinomycetes</taxon>
        <taxon>Mycobacteriales</taxon>
        <taxon>Nocardiaceae</taxon>
        <taxon>Nocardia</taxon>
    </lineage>
</organism>
<sequence>MPLPALTGRVLGACPALLLAHGASSDIDDSFGPILDSLAAHHTVPAPDFPGSGATPRANAPLDPDELADALVDFAHAAAHERFALLGFSTGSPVAIRVAARHPAEATALVLSAGFAKANPRLRLLVRTWRELAATDRRALAAYLVLLGWSAEWLDRRTERDLTDLVDSIAPALPAGADDQLRLLTEIDVRADLPALSLPTLIIDARDDRVVSAAHTEELATIPAARRITLDGGHAIAAEQPEAWATAVEQFLASAG</sequence>
<dbReference type="Gene3D" id="3.40.50.1820">
    <property type="entry name" value="alpha/beta hydrolase"/>
    <property type="match status" value="1"/>
</dbReference>
<evidence type="ECO:0000313" key="3">
    <source>
        <dbReference type="Proteomes" id="UP000252586"/>
    </source>
</evidence>
<evidence type="ECO:0000259" key="1">
    <source>
        <dbReference type="Pfam" id="PF00561"/>
    </source>
</evidence>
<protein>
    <submittedName>
        <fullName evidence="2">Pimeloyl-ACP methyl ester carboxylesterase</fullName>
    </submittedName>
</protein>
<gene>
    <name evidence="2" type="ORF">DFR74_11937</name>
</gene>
<dbReference type="InterPro" id="IPR000073">
    <property type="entry name" value="AB_hydrolase_1"/>
</dbReference>
<dbReference type="PANTHER" id="PTHR43798">
    <property type="entry name" value="MONOACYLGLYCEROL LIPASE"/>
    <property type="match status" value="1"/>
</dbReference>
<evidence type="ECO:0000313" key="2">
    <source>
        <dbReference type="EMBL" id="RBO83115.1"/>
    </source>
</evidence>
<reference evidence="2 3" key="1">
    <citation type="submission" date="2018-06" db="EMBL/GenBank/DDBJ databases">
        <title>Genomic Encyclopedia of Type Strains, Phase IV (KMG-IV): sequencing the most valuable type-strain genomes for metagenomic binning, comparative biology and taxonomic classification.</title>
        <authorList>
            <person name="Goeker M."/>
        </authorList>
    </citation>
    <scope>NUCLEOTIDE SEQUENCE [LARGE SCALE GENOMIC DNA]</scope>
    <source>
        <strain evidence="2 3">DSM 44599</strain>
    </source>
</reference>
<dbReference type="STRING" id="1210090.GCA_001613185_04874"/>
<dbReference type="PRINTS" id="PR00111">
    <property type="entry name" value="ABHYDROLASE"/>
</dbReference>